<comment type="caution">
    <text evidence="7">The sequence shown here is derived from an EMBL/GenBank/DDBJ whole genome shotgun (WGS) entry which is preliminary data.</text>
</comment>
<evidence type="ECO:0000313" key="7">
    <source>
        <dbReference type="EMBL" id="KAF7673416.1"/>
    </source>
</evidence>
<reference evidence="7" key="2">
    <citation type="submission" date="2020-08" db="EMBL/GenBank/DDBJ databases">
        <title>Draft Genome Sequence of Cumin Blight Pathogen Alternaria burnsii.</title>
        <authorList>
            <person name="Feng Z."/>
        </authorList>
    </citation>
    <scope>NUCLEOTIDE SEQUENCE</scope>
    <source>
        <strain evidence="7">CBS107.38</strain>
    </source>
</reference>
<proteinExistence type="predicted"/>
<dbReference type="RefSeq" id="XP_038783751.1">
    <property type="nucleotide sequence ID" value="XM_038933786.1"/>
</dbReference>
<name>A0A8H7AXL8_9PLEO</name>
<keyword evidence="3 5" id="KW-1133">Transmembrane helix</keyword>
<dbReference type="Pfam" id="PF26616">
    <property type="entry name" value="CorA-like"/>
    <property type="match status" value="2"/>
</dbReference>
<dbReference type="Gene3D" id="1.20.58.340">
    <property type="entry name" value="Magnesium transport protein CorA, transmembrane region"/>
    <property type="match status" value="1"/>
</dbReference>
<dbReference type="SUPFAM" id="SSF144083">
    <property type="entry name" value="Magnesium transport protein CorA, transmembrane region"/>
    <property type="match status" value="1"/>
</dbReference>
<feature type="domain" description="CorA-like transporter" evidence="6">
    <location>
        <begin position="208"/>
        <end position="310"/>
    </location>
</feature>
<dbReference type="InterPro" id="IPR045863">
    <property type="entry name" value="CorA_TM1_TM2"/>
</dbReference>
<evidence type="ECO:0000256" key="1">
    <source>
        <dbReference type="ARBA" id="ARBA00004141"/>
    </source>
</evidence>
<dbReference type="Proteomes" id="UP000596902">
    <property type="component" value="Unassembled WGS sequence"/>
</dbReference>
<keyword evidence="8" id="KW-1185">Reference proteome</keyword>
<dbReference type="GeneID" id="62206964"/>
<evidence type="ECO:0000256" key="3">
    <source>
        <dbReference type="ARBA" id="ARBA00022989"/>
    </source>
</evidence>
<feature type="transmembrane region" description="Helical" evidence="5">
    <location>
        <begin position="484"/>
        <end position="504"/>
    </location>
</feature>
<dbReference type="Pfam" id="PF01544">
    <property type="entry name" value="CorA"/>
    <property type="match status" value="1"/>
</dbReference>
<protein>
    <recommendedName>
        <fullName evidence="6">CorA-like transporter domain-containing protein</fullName>
    </recommendedName>
</protein>
<evidence type="ECO:0000259" key="6">
    <source>
        <dbReference type="Pfam" id="PF26616"/>
    </source>
</evidence>
<reference evidence="7" key="1">
    <citation type="submission" date="2020-01" db="EMBL/GenBank/DDBJ databases">
        <authorList>
            <person name="Feng Z.H.Z."/>
        </authorList>
    </citation>
    <scope>NUCLEOTIDE SEQUENCE</scope>
    <source>
        <strain evidence="7">CBS107.38</strain>
    </source>
</reference>
<organism evidence="7 8">
    <name type="scientific">Alternaria burnsii</name>
    <dbReference type="NCBI Taxonomy" id="1187904"/>
    <lineage>
        <taxon>Eukaryota</taxon>
        <taxon>Fungi</taxon>
        <taxon>Dikarya</taxon>
        <taxon>Ascomycota</taxon>
        <taxon>Pezizomycotina</taxon>
        <taxon>Dothideomycetes</taxon>
        <taxon>Pleosporomycetidae</taxon>
        <taxon>Pleosporales</taxon>
        <taxon>Pleosporineae</taxon>
        <taxon>Pleosporaceae</taxon>
        <taxon>Alternaria</taxon>
        <taxon>Alternaria sect. Alternaria</taxon>
    </lineage>
</organism>
<evidence type="ECO:0000256" key="4">
    <source>
        <dbReference type="ARBA" id="ARBA00023136"/>
    </source>
</evidence>
<dbReference type="GO" id="GO:0016020">
    <property type="term" value="C:membrane"/>
    <property type="evidence" value="ECO:0007669"/>
    <property type="project" value="UniProtKB-SubCell"/>
</dbReference>
<dbReference type="EMBL" id="JAAABM010000013">
    <property type="protein sequence ID" value="KAF7673416.1"/>
    <property type="molecule type" value="Genomic_DNA"/>
</dbReference>
<dbReference type="AlphaFoldDB" id="A0A8H7AXL8"/>
<dbReference type="GO" id="GO:0046873">
    <property type="term" value="F:metal ion transmembrane transporter activity"/>
    <property type="evidence" value="ECO:0007669"/>
    <property type="project" value="InterPro"/>
</dbReference>
<feature type="domain" description="CorA-like transporter" evidence="6">
    <location>
        <begin position="89"/>
        <end position="195"/>
    </location>
</feature>
<keyword evidence="4 5" id="KW-0472">Membrane</keyword>
<dbReference type="InterPro" id="IPR058257">
    <property type="entry name" value="CorA-like_dom"/>
</dbReference>
<gene>
    <name evidence="7" type="ORF">GT037_008739</name>
</gene>
<accession>A0A8H7AXL8</accession>
<comment type="subcellular location">
    <subcellularLocation>
        <location evidence="1">Membrane</location>
        <topology evidence="1">Multi-pass membrane protein</topology>
    </subcellularLocation>
</comment>
<dbReference type="InterPro" id="IPR002523">
    <property type="entry name" value="MgTranspt_CorA/ZnTranspt_ZntB"/>
</dbReference>
<evidence type="ECO:0000256" key="2">
    <source>
        <dbReference type="ARBA" id="ARBA00022692"/>
    </source>
</evidence>
<feature type="transmembrane region" description="Helical" evidence="5">
    <location>
        <begin position="447"/>
        <end position="472"/>
    </location>
</feature>
<evidence type="ECO:0000256" key="5">
    <source>
        <dbReference type="SAM" id="Phobius"/>
    </source>
</evidence>
<evidence type="ECO:0000313" key="8">
    <source>
        <dbReference type="Proteomes" id="UP000596902"/>
    </source>
</evidence>
<sequence length="525" mass="60488">MKRYTAGKYIKSDDALYEVLHKKHSTISKADFEITRRGDLWSYKAPEQLTADELLPGIQNRHYDRMMRTSNHSTCIVNMELAVFETLPSLACSTNLPSVEVWDFMWARNSDPDSQLKHMQTTVLSDIASLKGHLTRPREERTTRIIAMSKAYSWAPFDIPKEMLQEIIAQLDVTPEILPVFFSFRRHTNRLEEAFSDSIWVSTSKDFTELTYLLKYTETRNSSEAKADWSIRQIGVYHRYDPHAMQSTWILLFPTADSSTRRDLVNELSSTCDMEQTAYHPLSLHVSLMQARIHNWRLYVSQFENEVWELANLAFTVDFESTMPFQDAYKDISDLHYIETRLATLPPIFDAQLELVGQLDSLNEQFFHRSQVSEETCSKMKETLGNLRRRLEAYNANVAFVLGKIRSTTQLVSDTIDLKSQHTTEKVSDQMLILNKSAVEDGTSMRVITVVTLVYLPSTFVATFFGMGFFASRDDAGVHWTSSPYVWLFFGLAIPLTLLTLGYWRWSLSRAVRSRTMQDLVKSGA</sequence>
<keyword evidence="2 5" id="KW-0812">Transmembrane</keyword>